<dbReference type="Pfam" id="PF13356">
    <property type="entry name" value="Arm-DNA-bind_3"/>
    <property type="match status" value="1"/>
</dbReference>
<dbReference type="Proteomes" id="UP000681594">
    <property type="component" value="Unassembled WGS sequence"/>
</dbReference>
<evidence type="ECO:0000256" key="2">
    <source>
        <dbReference type="ARBA" id="ARBA00022908"/>
    </source>
</evidence>
<dbReference type="PANTHER" id="PTHR30629">
    <property type="entry name" value="PROPHAGE INTEGRASE"/>
    <property type="match status" value="1"/>
</dbReference>
<keyword evidence="2" id="KW-0229">DNA integration</keyword>
<proteinExistence type="inferred from homology"/>
<dbReference type="Pfam" id="PF00589">
    <property type="entry name" value="Phage_integrase"/>
    <property type="match status" value="1"/>
</dbReference>
<evidence type="ECO:0000313" key="7">
    <source>
        <dbReference type="Proteomes" id="UP000681594"/>
    </source>
</evidence>
<evidence type="ECO:0000313" key="6">
    <source>
        <dbReference type="EMBL" id="MBP0447840.1"/>
    </source>
</evidence>
<feature type="domain" description="Tyr recombinase" evidence="5">
    <location>
        <begin position="223"/>
        <end position="397"/>
    </location>
</feature>
<dbReference type="SUPFAM" id="SSF56349">
    <property type="entry name" value="DNA breaking-rejoining enzymes"/>
    <property type="match status" value="1"/>
</dbReference>
<dbReference type="InterPro" id="IPR025166">
    <property type="entry name" value="Integrase_DNA_bind_dom"/>
</dbReference>
<dbReference type="InterPro" id="IPR002104">
    <property type="entry name" value="Integrase_catalytic"/>
</dbReference>
<dbReference type="InterPro" id="IPR011010">
    <property type="entry name" value="DNA_brk_join_enz"/>
</dbReference>
<dbReference type="InterPro" id="IPR038488">
    <property type="entry name" value="Integrase_DNA-bd_sf"/>
</dbReference>
<dbReference type="InterPro" id="IPR050808">
    <property type="entry name" value="Phage_Integrase"/>
</dbReference>
<dbReference type="Gene3D" id="1.10.443.10">
    <property type="entry name" value="Intergrase catalytic core"/>
    <property type="match status" value="1"/>
</dbReference>
<gene>
    <name evidence="6" type="ORF">J8J14_24175</name>
</gene>
<evidence type="ECO:0000256" key="1">
    <source>
        <dbReference type="ARBA" id="ARBA00008857"/>
    </source>
</evidence>
<keyword evidence="7" id="KW-1185">Reference proteome</keyword>
<dbReference type="Gene3D" id="1.10.150.130">
    <property type="match status" value="1"/>
</dbReference>
<dbReference type="Gene3D" id="3.30.160.390">
    <property type="entry name" value="Integrase, DNA-binding domain"/>
    <property type="match status" value="1"/>
</dbReference>
<accession>A0ABS4ALD6</accession>
<sequence>MARLTKRVVEAAEVRASEYFIWCDELPGFGVRIYPSGRRGYLVQYRSSGRSRRAKIGLHGRLTVDQARKEAMALLGQVATGSDPAEERATRRASLTVRELCERYLAAAEKGLILGKGGDPKKTSTLVTDRSRITRHIVPLLGSRKVADLTLADVTRFMRDVSGGKTALVEKTDRLRGKSIVVGGKGAAARTVGLLGGILSFAVSEGVIPSNPAQGVRRPADGTRTARLTPATYRQLGRALEEAGAEGENPAALACLWFLALTGCRKGEGEGLVWGEVDEAGQALRLRDSKEGVSVRPLGRAACDALPARPSSGGFVFAGRQAGTRYGGLPGAWERIARRAGLGEEVTLHTLRHSFASTAADLNYSDATVGAMLGHASGTMTGRYIHHLDEVLVAAADRVSGEIWRQMTGDEAAPTSVLE</sequence>
<name>A0ABS4ALD6_9PROT</name>
<evidence type="ECO:0000256" key="4">
    <source>
        <dbReference type="ARBA" id="ARBA00023172"/>
    </source>
</evidence>
<evidence type="ECO:0000259" key="5">
    <source>
        <dbReference type="PROSITE" id="PS51898"/>
    </source>
</evidence>
<dbReference type="InterPro" id="IPR010998">
    <property type="entry name" value="Integrase_recombinase_N"/>
</dbReference>
<reference evidence="6 7" key="1">
    <citation type="submission" date="2021-03" db="EMBL/GenBank/DDBJ databases">
        <authorList>
            <person name="So Y."/>
        </authorList>
    </citation>
    <scope>NUCLEOTIDE SEQUENCE [LARGE SCALE GENOMIC DNA]</scope>
    <source>
        <strain evidence="6 7">SSH11</strain>
    </source>
</reference>
<dbReference type="InterPro" id="IPR013762">
    <property type="entry name" value="Integrase-like_cat_sf"/>
</dbReference>
<keyword evidence="3" id="KW-0238">DNA-binding</keyword>
<dbReference type="EMBL" id="JAGIZB010000066">
    <property type="protein sequence ID" value="MBP0447840.1"/>
    <property type="molecule type" value="Genomic_DNA"/>
</dbReference>
<dbReference type="CDD" id="cd00796">
    <property type="entry name" value="INT_Rci_Hp1_C"/>
    <property type="match status" value="1"/>
</dbReference>
<organism evidence="6 7">
    <name type="scientific">Pararoseomonas baculiformis</name>
    <dbReference type="NCBI Taxonomy" id="2820812"/>
    <lineage>
        <taxon>Bacteria</taxon>
        <taxon>Pseudomonadati</taxon>
        <taxon>Pseudomonadota</taxon>
        <taxon>Alphaproteobacteria</taxon>
        <taxon>Acetobacterales</taxon>
        <taxon>Acetobacteraceae</taxon>
        <taxon>Pararoseomonas</taxon>
    </lineage>
</organism>
<dbReference type="RefSeq" id="WP_209382103.1">
    <property type="nucleotide sequence ID" value="NZ_JAGIZB010000066.1"/>
</dbReference>
<dbReference type="PROSITE" id="PS51898">
    <property type="entry name" value="TYR_RECOMBINASE"/>
    <property type="match status" value="1"/>
</dbReference>
<protein>
    <submittedName>
        <fullName evidence="6">Tyrosine-type recombinase/integrase</fullName>
    </submittedName>
</protein>
<comment type="similarity">
    <text evidence="1">Belongs to the 'phage' integrase family.</text>
</comment>
<evidence type="ECO:0000256" key="3">
    <source>
        <dbReference type="ARBA" id="ARBA00023125"/>
    </source>
</evidence>
<keyword evidence="4" id="KW-0233">DNA recombination</keyword>
<dbReference type="PANTHER" id="PTHR30629:SF2">
    <property type="entry name" value="PROPHAGE INTEGRASE INTS-RELATED"/>
    <property type="match status" value="1"/>
</dbReference>
<comment type="caution">
    <text evidence="6">The sequence shown here is derived from an EMBL/GenBank/DDBJ whole genome shotgun (WGS) entry which is preliminary data.</text>
</comment>